<evidence type="ECO:0000256" key="9">
    <source>
        <dbReference type="ARBA" id="ARBA00023136"/>
    </source>
</evidence>
<evidence type="ECO:0000256" key="8">
    <source>
        <dbReference type="ARBA" id="ARBA00023098"/>
    </source>
</evidence>
<name>A0A9R1WCG7_LACSA</name>
<feature type="transmembrane region" description="Helical" evidence="10">
    <location>
        <begin position="59"/>
        <end position="78"/>
    </location>
</feature>
<dbReference type="CDD" id="cd03505">
    <property type="entry name" value="Delta9-FADS-like"/>
    <property type="match status" value="1"/>
</dbReference>
<dbReference type="Proteomes" id="UP000235145">
    <property type="component" value="Unassembled WGS sequence"/>
</dbReference>
<evidence type="ECO:0000256" key="5">
    <source>
        <dbReference type="ARBA" id="ARBA00022832"/>
    </source>
</evidence>
<evidence type="ECO:0000256" key="4">
    <source>
        <dbReference type="ARBA" id="ARBA00022692"/>
    </source>
</evidence>
<comment type="subcellular location">
    <subcellularLocation>
        <location evidence="1">Membrane</location>
        <topology evidence="1">Multi-pass membrane protein</topology>
    </subcellularLocation>
</comment>
<dbReference type="GO" id="GO:0042761">
    <property type="term" value="P:very long-chain fatty acid biosynthetic process"/>
    <property type="evidence" value="ECO:0000318"/>
    <property type="project" value="GO_Central"/>
</dbReference>
<keyword evidence="6 10" id="KW-1133">Transmembrane helix</keyword>
<evidence type="ECO:0000313" key="11">
    <source>
        <dbReference type="EMBL" id="KAJ0221189.1"/>
    </source>
</evidence>
<evidence type="ECO:0008006" key="13">
    <source>
        <dbReference type="Google" id="ProtNLM"/>
    </source>
</evidence>
<evidence type="ECO:0000256" key="10">
    <source>
        <dbReference type="SAM" id="Phobius"/>
    </source>
</evidence>
<protein>
    <recommendedName>
        <fullName evidence="13">Fatty acid desaturase domain-containing protein</fullName>
    </recommendedName>
</protein>
<organism evidence="11 12">
    <name type="scientific">Lactuca sativa</name>
    <name type="common">Garden lettuce</name>
    <dbReference type="NCBI Taxonomy" id="4236"/>
    <lineage>
        <taxon>Eukaryota</taxon>
        <taxon>Viridiplantae</taxon>
        <taxon>Streptophyta</taxon>
        <taxon>Embryophyta</taxon>
        <taxon>Tracheophyta</taxon>
        <taxon>Spermatophyta</taxon>
        <taxon>Magnoliopsida</taxon>
        <taxon>eudicotyledons</taxon>
        <taxon>Gunneridae</taxon>
        <taxon>Pentapetalae</taxon>
        <taxon>asterids</taxon>
        <taxon>campanulids</taxon>
        <taxon>Asterales</taxon>
        <taxon>Asteraceae</taxon>
        <taxon>Cichorioideae</taxon>
        <taxon>Cichorieae</taxon>
        <taxon>Lactucinae</taxon>
        <taxon>Lactuca</taxon>
    </lineage>
</organism>
<evidence type="ECO:0000256" key="2">
    <source>
        <dbReference type="ARBA" id="ARBA00005189"/>
    </source>
</evidence>
<reference evidence="11 12" key="1">
    <citation type="journal article" date="2017" name="Nat. Commun.">
        <title>Genome assembly with in vitro proximity ligation data and whole-genome triplication in lettuce.</title>
        <authorList>
            <person name="Reyes-Chin-Wo S."/>
            <person name="Wang Z."/>
            <person name="Yang X."/>
            <person name="Kozik A."/>
            <person name="Arikit S."/>
            <person name="Song C."/>
            <person name="Xia L."/>
            <person name="Froenicke L."/>
            <person name="Lavelle D.O."/>
            <person name="Truco M.J."/>
            <person name="Xia R."/>
            <person name="Zhu S."/>
            <person name="Xu C."/>
            <person name="Xu H."/>
            <person name="Xu X."/>
            <person name="Cox K."/>
            <person name="Korf I."/>
            <person name="Meyers B.C."/>
            <person name="Michelmore R.W."/>
        </authorList>
    </citation>
    <scope>NUCLEOTIDE SEQUENCE [LARGE SCALE GENOMIC DNA]</scope>
    <source>
        <strain evidence="12">cv. Salinas</strain>
        <tissue evidence="11">Seedlings</tissue>
    </source>
</reference>
<dbReference type="InterPro" id="IPR015876">
    <property type="entry name" value="Acyl-CoA_DS"/>
</dbReference>
<dbReference type="GO" id="GO:0005789">
    <property type="term" value="C:endoplasmic reticulum membrane"/>
    <property type="evidence" value="ECO:0000318"/>
    <property type="project" value="GO_Central"/>
</dbReference>
<keyword evidence="4 10" id="KW-0812">Transmembrane</keyword>
<dbReference type="AlphaFoldDB" id="A0A9R1WCG7"/>
<comment type="caution">
    <text evidence="11">The sequence shown here is derived from an EMBL/GenBank/DDBJ whole genome shotgun (WGS) entry which is preliminary data.</text>
</comment>
<dbReference type="EMBL" id="NBSK02000002">
    <property type="protein sequence ID" value="KAJ0221189.1"/>
    <property type="molecule type" value="Genomic_DNA"/>
</dbReference>
<gene>
    <name evidence="11" type="ORF">LSAT_V11C200071360</name>
</gene>
<keyword evidence="5" id="KW-0276">Fatty acid metabolism</keyword>
<accession>A0A9R1WCG7</accession>
<dbReference type="PANTHER" id="PTHR11351">
    <property type="entry name" value="ACYL-COA DESATURASE"/>
    <property type="match status" value="1"/>
</dbReference>
<keyword evidence="12" id="KW-1185">Reference proteome</keyword>
<evidence type="ECO:0000256" key="1">
    <source>
        <dbReference type="ARBA" id="ARBA00004141"/>
    </source>
</evidence>
<keyword evidence="8" id="KW-0443">Lipid metabolism</keyword>
<keyword evidence="9 10" id="KW-0472">Membrane</keyword>
<keyword evidence="7" id="KW-0560">Oxidoreductase</keyword>
<evidence type="ECO:0000256" key="6">
    <source>
        <dbReference type="ARBA" id="ARBA00022989"/>
    </source>
</evidence>
<dbReference type="GO" id="GO:0102843">
    <property type="term" value="F:palmitoyl-[glycerolipid] 7-desaturase activity"/>
    <property type="evidence" value="ECO:0000318"/>
    <property type="project" value="GO_Central"/>
</dbReference>
<comment type="similarity">
    <text evidence="3">Belongs to the fatty acid desaturase type 1 family.</text>
</comment>
<evidence type="ECO:0000313" key="12">
    <source>
        <dbReference type="Proteomes" id="UP000235145"/>
    </source>
</evidence>
<evidence type="ECO:0000256" key="3">
    <source>
        <dbReference type="ARBA" id="ARBA00009295"/>
    </source>
</evidence>
<dbReference type="PANTHER" id="PTHR11351:SF75">
    <property type="entry name" value="ACYL-COA DESATURASE"/>
    <property type="match status" value="1"/>
</dbReference>
<sequence length="166" mass="19005">MAAAGALAVKTLEFEGKQKGWFWFRKWDLEDMSSICWFTGIHVLAACAPFVFDRGAIRLCVGFALLSAFGMTLGYHRLLCHRSFKIPKWLEYFFVYCGAHAFQGMRAVVIHHFAALASYVSHKWGERPWNTSDTSTNKWWVAVLTLGEGWHNNHHAFPRSARHGLE</sequence>
<proteinExistence type="inferred from homology"/>
<comment type="pathway">
    <text evidence="2">Lipid metabolism.</text>
</comment>
<feature type="transmembrane region" description="Helical" evidence="10">
    <location>
        <begin position="32"/>
        <end position="52"/>
    </location>
</feature>
<evidence type="ECO:0000256" key="7">
    <source>
        <dbReference type="ARBA" id="ARBA00023002"/>
    </source>
</evidence>